<evidence type="ECO:0000256" key="1">
    <source>
        <dbReference type="ARBA" id="ARBA00004123"/>
    </source>
</evidence>
<dbReference type="PANTHER" id="PTHR31391:SF121">
    <property type="entry name" value="B3 DOMAIN-CONTAINING PROTEIN OS08G0325100-RELATED"/>
    <property type="match status" value="1"/>
</dbReference>
<dbReference type="PANTHER" id="PTHR31391">
    <property type="entry name" value="B3 DOMAIN-CONTAINING PROTEIN OS11G0197600-RELATED"/>
    <property type="match status" value="1"/>
</dbReference>
<protein>
    <recommendedName>
        <fullName evidence="6">TF-B3 domain-containing protein</fullName>
    </recommendedName>
</protein>
<dbReference type="OrthoDB" id="671860at2759"/>
<keyword evidence="5" id="KW-0539">Nucleus</keyword>
<sequence>MSSACGKATFKVQIYSSCGGSQKIASCVNPNPEILGAFPPSTISDHHIPNENEMTCPGHVQKPAGLDYFTSGGSRLTKAQDNSILEIARTIMSETPLYVAVINQSNVELEGCSISLPSGLMKYVGGVFKGTVKLEAPDSNVYSVSATQQSDENDIVVFRHKGYSRLEIFVLDRNGCRKTPLLFGMKDVIDPPHETVDIIDLSSCSSDDDNIVAACTTKPARLQKLQLDQHETHEDLHAPMEVKVDRSTVNSNSSEGLSQRPYVISRKVSLARAQEKKVPEKVQATQSRFPIFVAIMSRSNTSERSCSRLRFTMEYARRCLPSATQGLTLQLEGCQSEEWQTVLHVQGGHSSARDFRTITCGWAEFAAGNNLRLRDICVFELVTVTRLKMKVHIIRKSGDHA</sequence>
<keyword evidence="8" id="KW-1185">Reference proteome</keyword>
<evidence type="ECO:0000256" key="2">
    <source>
        <dbReference type="ARBA" id="ARBA00023015"/>
    </source>
</evidence>
<dbReference type="GO" id="GO:0003677">
    <property type="term" value="F:DNA binding"/>
    <property type="evidence" value="ECO:0007669"/>
    <property type="project" value="UniProtKB-KW"/>
</dbReference>
<accession>A0A9W7XBI2</accession>
<evidence type="ECO:0000256" key="3">
    <source>
        <dbReference type="ARBA" id="ARBA00023125"/>
    </source>
</evidence>
<evidence type="ECO:0000256" key="5">
    <source>
        <dbReference type="ARBA" id="ARBA00023242"/>
    </source>
</evidence>
<dbReference type="CDD" id="cd10017">
    <property type="entry name" value="B3_DNA"/>
    <property type="match status" value="1"/>
</dbReference>
<dbReference type="AlphaFoldDB" id="A0A9W7XBI2"/>
<evidence type="ECO:0000256" key="4">
    <source>
        <dbReference type="ARBA" id="ARBA00023163"/>
    </source>
</evidence>
<name>A0A9W7XBI2_9POAL</name>
<keyword evidence="3" id="KW-0238">DNA-binding</keyword>
<reference evidence="7 8" key="1">
    <citation type="submission" date="2022-10" db="EMBL/GenBank/DDBJ databases">
        <title>WGS assembly of Paspalum vaginatum 540-79.</title>
        <authorList>
            <person name="Sun G."/>
            <person name="Wase N."/>
            <person name="Shu S."/>
            <person name="Jenkins J."/>
            <person name="Zhou B."/>
            <person name="Torres-Rodriguez J."/>
            <person name="Chen C."/>
            <person name="Sandor L."/>
            <person name="Plott C."/>
            <person name="Yoshinga Y."/>
            <person name="Daum C."/>
            <person name="Qi P."/>
            <person name="Barry K."/>
            <person name="Lipzen A."/>
            <person name="Berry L."/>
            <person name="Pedersen C."/>
            <person name="Gottilla T."/>
            <person name="Foltz A."/>
            <person name="Yu H."/>
            <person name="O'Malley R."/>
            <person name="Zhang C."/>
            <person name="Devos K."/>
            <person name="Sigmon B."/>
            <person name="Yu B."/>
            <person name="Obata T."/>
            <person name="Schmutz J."/>
            <person name="Schnable J."/>
        </authorList>
    </citation>
    <scope>NUCLEOTIDE SEQUENCE [LARGE SCALE GENOMIC DNA]</scope>
    <source>
        <strain evidence="8">cv. 540-79</strain>
    </source>
</reference>
<feature type="domain" description="TF-B3" evidence="6">
    <location>
        <begin position="294"/>
        <end position="397"/>
    </location>
</feature>
<dbReference type="SMART" id="SM01019">
    <property type="entry name" value="B3"/>
    <property type="match status" value="1"/>
</dbReference>
<dbReference type="InterPro" id="IPR044837">
    <property type="entry name" value="REM16-like"/>
</dbReference>
<evidence type="ECO:0000259" key="6">
    <source>
        <dbReference type="PROSITE" id="PS50863"/>
    </source>
</evidence>
<comment type="subcellular location">
    <subcellularLocation>
        <location evidence="1">Nucleus</location>
    </subcellularLocation>
</comment>
<dbReference type="EMBL" id="MU629689">
    <property type="protein sequence ID" value="KAJ1255526.1"/>
    <property type="molecule type" value="Genomic_DNA"/>
</dbReference>
<keyword evidence="2" id="KW-0805">Transcription regulation</keyword>
<dbReference type="SUPFAM" id="SSF101936">
    <property type="entry name" value="DNA-binding pseudobarrel domain"/>
    <property type="match status" value="2"/>
</dbReference>
<dbReference type="GO" id="GO:0005634">
    <property type="term" value="C:nucleus"/>
    <property type="evidence" value="ECO:0007669"/>
    <property type="project" value="UniProtKB-SubCell"/>
</dbReference>
<organism evidence="7 8">
    <name type="scientific">Paspalum vaginatum</name>
    <name type="common">seashore paspalum</name>
    <dbReference type="NCBI Taxonomy" id="158149"/>
    <lineage>
        <taxon>Eukaryota</taxon>
        <taxon>Viridiplantae</taxon>
        <taxon>Streptophyta</taxon>
        <taxon>Embryophyta</taxon>
        <taxon>Tracheophyta</taxon>
        <taxon>Spermatophyta</taxon>
        <taxon>Magnoliopsida</taxon>
        <taxon>Liliopsida</taxon>
        <taxon>Poales</taxon>
        <taxon>Poaceae</taxon>
        <taxon>PACMAD clade</taxon>
        <taxon>Panicoideae</taxon>
        <taxon>Andropogonodae</taxon>
        <taxon>Paspaleae</taxon>
        <taxon>Paspalinae</taxon>
        <taxon>Paspalum</taxon>
    </lineage>
</organism>
<evidence type="ECO:0000313" key="7">
    <source>
        <dbReference type="EMBL" id="KAJ1255526.1"/>
    </source>
</evidence>
<gene>
    <name evidence="7" type="ORF">BS78_K199500</name>
</gene>
<dbReference type="Pfam" id="PF02362">
    <property type="entry name" value="B3"/>
    <property type="match status" value="1"/>
</dbReference>
<dbReference type="InterPro" id="IPR015300">
    <property type="entry name" value="DNA-bd_pseudobarrel_sf"/>
</dbReference>
<evidence type="ECO:0000313" key="8">
    <source>
        <dbReference type="Proteomes" id="UP001164776"/>
    </source>
</evidence>
<dbReference type="PROSITE" id="PS50863">
    <property type="entry name" value="B3"/>
    <property type="match status" value="1"/>
</dbReference>
<proteinExistence type="predicted"/>
<comment type="caution">
    <text evidence="7">The sequence shown here is derived from an EMBL/GenBank/DDBJ whole genome shotgun (WGS) entry which is preliminary data.</text>
</comment>
<keyword evidence="4" id="KW-0804">Transcription</keyword>
<dbReference type="InterPro" id="IPR003340">
    <property type="entry name" value="B3_DNA-bd"/>
</dbReference>
<dbReference type="Proteomes" id="UP001164776">
    <property type="component" value="Unassembled WGS sequence"/>
</dbReference>
<dbReference type="Gene3D" id="2.40.330.10">
    <property type="entry name" value="DNA-binding pseudobarrel domain"/>
    <property type="match status" value="1"/>
</dbReference>